<dbReference type="EMBL" id="AP020943">
    <property type="protein sequence ID" value="BBN68848.1"/>
    <property type="molecule type" value="Genomic_DNA"/>
</dbReference>
<dbReference type="AlphaFoldDB" id="A0A5H2XL81"/>
<gene>
    <name evidence="1" type="ORF">Prudu_606S000100</name>
</gene>
<evidence type="ECO:0000313" key="1">
    <source>
        <dbReference type="EMBL" id="BBN68848.1"/>
    </source>
</evidence>
<accession>A0A5H2XL81</accession>
<reference evidence="1" key="1">
    <citation type="journal article" date="2019" name="Science">
        <title>Mutation of a bHLH transcription factor allowed almond domestication.</title>
        <authorList>
            <person name="Sanchez-Perez R."/>
            <person name="Pavan S."/>
            <person name="Mazzeo R."/>
            <person name="Moldovan C."/>
            <person name="Aiese Cigliano R."/>
            <person name="Del Cueto J."/>
            <person name="Ricciardi F."/>
            <person name="Lotti C."/>
            <person name="Ricciardi L."/>
            <person name="Dicenta F."/>
            <person name="Lopez-Marques R.L."/>
            <person name="Lindberg Moller B."/>
        </authorList>
    </citation>
    <scope>NUCLEOTIDE SEQUENCE</scope>
</reference>
<organism evidence="1">
    <name type="scientific">Prunus dulcis</name>
    <name type="common">Almond</name>
    <name type="synonym">Amygdalus dulcis</name>
    <dbReference type="NCBI Taxonomy" id="3755"/>
    <lineage>
        <taxon>Eukaryota</taxon>
        <taxon>Viridiplantae</taxon>
        <taxon>Streptophyta</taxon>
        <taxon>Embryophyta</taxon>
        <taxon>Tracheophyta</taxon>
        <taxon>Spermatophyta</taxon>
        <taxon>Magnoliopsida</taxon>
        <taxon>eudicotyledons</taxon>
        <taxon>Gunneridae</taxon>
        <taxon>Pentapetalae</taxon>
        <taxon>rosids</taxon>
        <taxon>fabids</taxon>
        <taxon>Rosales</taxon>
        <taxon>Rosaceae</taxon>
        <taxon>Amygdaloideae</taxon>
        <taxon>Amygdaleae</taxon>
        <taxon>Prunus</taxon>
    </lineage>
</organism>
<name>A0A5H2XL81_PRUDU</name>
<proteinExistence type="predicted"/>
<sequence>MSLVNCQEKIHAMRRGPCKLHLTSQSPMMPNNRKLCPNVGWFWVHNMNNCREWECPSVLEEQESLRSHDVAAAALSAGLLVHWDLEASTPDTYRPPPPPLLMEDFWDFWGFWKMSLWDAREAHVEPLVFTKGNISNPSGYQSACCLSTIDPHVTIRRIQNYLFIFMEVLYPKLDHIISCAPACVVFVVSASCCVFSAAIMGDDFKVVVHASASLTKKERPSRDYFTPITYDKLDGSNYASWSRGVHITITSRRMAS</sequence>
<protein>
    <submittedName>
        <fullName evidence="1">RING-H2 finger B1A</fullName>
    </submittedName>
</protein>